<proteinExistence type="predicted"/>
<dbReference type="Proteomes" id="UP000499080">
    <property type="component" value="Unassembled WGS sequence"/>
</dbReference>
<keyword evidence="2" id="KW-1185">Reference proteome</keyword>
<reference evidence="1 2" key="1">
    <citation type="journal article" date="2019" name="Sci. Rep.">
        <title>Orb-weaving spider Araneus ventricosus genome elucidates the spidroin gene catalogue.</title>
        <authorList>
            <person name="Kono N."/>
            <person name="Nakamura H."/>
            <person name="Ohtoshi R."/>
            <person name="Moran D.A.P."/>
            <person name="Shinohara A."/>
            <person name="Yoshida Y."/>
            <person name="Fujiwara M."/>
            <person name="Mori M."/>
            <person name="Tomita M."/>
            <person name="Arakawa K."/>
        </authorList>
    </citation>
    <scope>NUCLEOTIDE SEQUENCE [LARGE SCALE GENOMIC DNA]</scope>
</reference>
<gene>
    <name evidence="1" type="ORF">AVEN_172675_1</name>
</gene>
<comment type="caution">
    <text evidence="1">The sequence shown here is derived from an EMBL/GenBank/DDBJ whole genome shotgun (WGS) entry which is preliminary data.</text>
</comment>
<name>A0A4Y2L3S9_ARAVE</name>
<organism evidence="1 2">
    <name type="scientific">Araneus ventricosus</name>
    <name type="common">Orbweaver spider</name>
    <name type="synonym">Epeira ventricosa</name>
    <dbReference type="NCBI Taxonomy" id="182803"/>
    <lineage>
        <taxon>Eukaryota</taxon>
        <taxon>Metazoa</taxon>
        <taxon>Ecdysozoa</taxon>
        <taxon>Arthropoda</taxon>
        <taxon>Chelicerata</taxon>
        <taxon>Arachnida</taxon>
        <taxon>Araneae</taxon>
        <taxon>Araneomorphae</taxon>
        <taxon>Entelegynae</taxon>
        <taxon>Araneoidea</taxon>
        <taxon>Araneidae</taxon>
        <taxon>Araneus</taxon>
    </lineage>
</organism>
<sequence length="145" mass="16176">MVHEWSHLECHSRFKALRRRKRTSGLSEVLTANEQVRQSLHGDRQQTSVHIPILLLSHILKEAVILIPGAGLWSEVLLSHILKKSVILIPGAGVWSEVLLSHILKESVILIPGAGVWSEVLLSNILNRGCSFLRKTNRNCAVPAF</sequence>
<accession>A0A4Y2L3S9</accession>
<evidence type="ECO:0000313" key="1">
    <source>
        <dbReference type="EMBL" id="GBN08453.1"/>
    </source>
</evidence>
<protein>
    <submittedName>
        <fullName evidence="1">Uncharacterized protein</fullName>
    </submittedName>
</protein>
<dbReference type="AlphaFoldDB" id="A0A4Y2L3S9"/>
<dbReference type="EMBL" id="BGPR01005263">
    <property type="protein sequence ID" value="GBN08453.1"/>
    <property type="molecule type" value="Genomic_DNA"/>
</dbReference>
<evidence type="ECO:0000313" key="2">
    <source>
        <dbReference type="Proteomes" id="UP000499080"/>
    </source>
</evidence>